<evidence type="ECO:0000256" key="1">
    <source>
        <dbReference type="ARBA" id="ARBA00004141"/>
    </source>
</evidence>
<accession>E3LNV5</accession>
<dbReference type="InParanoid" id="E3LNV5"/>
<dbReference type="HOGENOM" id="CLU_057924_1_0_1"/>
<dbReference type="PANTHER" id="PTHR22945:SF30">
    <property type="entry name" value="G-PROTEIN COUPLED RECEPTORS FAMILY 1 PROFILE DOMAIN-CONTAINING PROTEIN"/>
    <property type="match status" value="1"/>
</dbReference>
<feature type="transmembrane region" description="Helical" evidence="6">
    <location>
        <begin position="291"/>
        <end position="311"/>
    </location>
</feature>
<dbReference type="eggNOG" id="ENOG502TGFK">
    <property type="taxonomic scope" value="Eukaryota"/>
</dbReference>
<proteinExistence type="inferred from homology"/>
<dbReference type="InterPro" id="IPR019421">
    <property type="entry name" value="7TM_GPCR_serpentine_rcpt_Srd"/>
</dbReference>
<dbReference type="PANTHER" id="PTHR22945">
    <property type="entry name" value="SERPENTINE RECEPTOR, CLASS D DELTA"/>
    <property type="match status" value="1"/>
</dbReference>
<dbReference type="PROSITE" id="PS50262">
    <property type="entry name" value="G_PROTEIN_RECEP_F1_2"/>
    <property type="match status" value="1"/>
</dbReference>
<evidence type="ECO:0000256" key="3">
    <source>
        <dbReference type="ARBA" id="ARBA00022692"/>
    </source>
</evidence>
<dbReference type="Proteomes" id="UP000008281">
    <property type="component" value="Unassembled WGS sequence"/>
</dbReference>
<evidence type="ECO:0000313" key="8">
    <source>
        <dbReference type="EMBL" id="EFP05603.1"/>
    </source>
</evidence>
<keyword evidence="4 6" id="KW-1133">Transmembrane helix</keyword>
<feature type="domain" description="G-protein coupled receptors family 1 profile" evidence="7">
    <location>
        <begin position="24"/>
        <end position="304"/>
    </location>
</feature>
<keyword evidence="5 6" id="KW-0472">Membrane</keyword>
<reference evidence="8" key="1">
    <citation type="submission" date="2007-07" db="EMBL/GenBank/DDBJ databases">
        <title>PCAP assembly of the Caenorhabditis remanei genome.</title>
        <authorList>
            <consortium name="The Caenorhabditis remanei Sequencing Consortium"/>
            <person name="Wilson R.K."/>
        </authorList>
    </citation>
    <scope>NUCLEOTIDE SEQUENCE [LARGE SCALE GENOMIC DNA]</scope>
    <source>
        <strain evidence="8">PB4641</strain>
    </source>
</reference>
<dbReference type="InterPro" id="IPR017452">
    <property type="entry name" value="GPCR_Rhodpsn_7TM"/>
</dbReference>
<feature type="transmembrane region" description="Helical" evidence="6">
    <location>
        <begin position="6"/>
        <end position="33"/>
    </location>
</feature>
<gene>
    <name evidence="8" type="primary">Cre-srd-49</name>
    <name evidence="8" type="ORF">CRE_27485</name>
</gene>
<feature type="transmembrane region" description="Helical" evidence="6">
    <location>
        <begin position="129"/>
        <end position="151"/>
    </location>
</feature>
<evidence type="ECO:0000313" key="9">
    <source>
        <dbReference type="Proteomes" id="UP000008281"/>
    </source>
</evidence>
<dbReference type="OrthoDB" id="5865968at2759"/>
<dbReference type="OMA" id="IVHVFYY"/>
<feature type="transmembrane region" description="Helical" evidence="6">
    <location>
        <begin position="234"/>
        <end position="257"/>
    </location>
</feature>
<keyword evidence="3 6" id="KW-0812">Transmembrane</keyword>
<comment type="similarity">
    <text evidence="2">Belongs to the nematode receptor-like protein srd family.</text>
</comment>
<feature type="transmembrane region" description="Helical" evidence="6">
    <location>
        <begin position="189"/>
        <end position="208"/>
    </location>
</feature>
<organism evidence="9">
    <name type="scientific">Caenorhabditis remanei</name>
    <name type="common">Caenorhabditis vulgaris</name>
    <dbReference type="NCBI Taxonomy" id="31234"/>
    <lineage>
        <taxon>Eukaryota</taxon>
        <taxon>Metazoa</taxon>
        <taxon>Ecdysozoa</taxon>
        <taxon>Nematoda</taxon>
        <taxon>Chromadorea</taxon>
        <taxon>Rhabditida</taxon>
        <taxon>Rhabditina</taxon>
        <taxon>Rhabditomorpha</taxon>
        <taxon>Rhabditoidea</taxon>
        <taxon>Rhabditidae</taxon>
        <taxon>Peloderinae</taxon>
        <taxon>Caenorhabditis</taxon>
    </lineage>
</organism>
<feature type="transmembrane region" description="Helical" evidence="6">
    <location>
        <begin position="100"/>
        <end position="117"/>
    </location>
</feature>
<name>E3LNV5_CAERE</name>
<dbReference type="EMBL" id="DS268412">
    <property type="protein sequence ID" value="EFP05603.1"/>
    <property type="molecule type" value="Genomic_DNA"/>
</dbReference>
<dbReference type="SUPFAM" id="SSF81321">
    <property type="entry name" value="Family A G protein-coupled receptor-like"/>
    <property type="match status" value="1"/>
</dbReference>
<comment type="subcellular location">
    <subcellularLocation>
        <location evidence="1">Membrane</location>
        <topology evidence="1">Multi-pass membrane protein</topology>
    </subcellularLocation>
</comment>
<dbReference type="STRING" id="31234.E3LNV5"/>
<evidence type="ECO:0000259" key="7">
    <source>
        <dbReference type="PROSITE" id="PS50262"/>
    </source>
</evidence>
<protein>
    <submittedName>
        <fullName evidence="8">CRE-SRD-49 protein</fullName>
    </submittedName>
</protein>
<evidence type="ECO:0000256" key="2">
    <source>
        <dbReference type="ARBA" id="ARBA00009166"/>
    </source>
</evidence>
<feature type="transmembrane region" description="Helical" evidence="6">
    <location>
        <begin position="45"/>
        <end position="63"/>
    </location>
</feature>
<evidence type="ECO:0000256" key="5">
    <source>
        <dbReference type="ARBA" id="ARBA00023136"/>
    </source>
</evidence>
<keyword evidence="9" id="KW-1185">Reference proteome</keyword>
<dbReference type="Pfam" id="PF10317">
    <property type="entry name" value="7TM_GPCR_Srd"/>
    <property type="match status" value="1"/>
</dbReference>
<evidence type="ECO:0000256" key="4">
    <source>
        <dbReference type="ARBA" id="ARBA00022989"/>
    </source>
</evidence>
<evidence type="ECO:0000256" key="6">
    <source>
        <dbReference type="SAM" id="Phobius"/>
    </source>
</evidence>
<sequence length="355" mass="40243">MKEVDILAFIYVAYPIFAITVLFSQALLLLLIFKNQTKLLRTMRIYLLNICAAQVVTIIAGFLTQCRMVPNQTTVAFVCTGVCTRLGRNTCFLIHLLRDASSMVALFAIVHVFYYRYKILSHQKLSSTQILRNFIIVHLPAVFCAICQFINPSHHNAIVLETRALHPTYLFESQSVFGFSALKSPAVKASTIIFTFVLFLNPLAALIYRNKIWVLLNEYEEYNSPRIKHAKSMITGLTIQTLIPSVCFVPLVVQFFLTQYSGNSLITSLFITCISKIAETGVLILEYFNSFLVILPTLVDPILSIVFVIPFRRMFFKYLLAVRQCRFSFSKLSDDDIMSKGGNGYSSVRAASRKT</sequence>
<dbReference type="InterPro" id="IPR050920">
    <property type="entry name" value="Nematode_rcpt-like_delta"/>
</dbReference>
<dbReference type="GO" id="GO:0016020">
    <property type="term" value="C:membrane"/>
    <property type="evidence" value="ECO:0007669"/>
    <property type="project" value="UniProtKB-SubCell"/>
</dbReference>
<dbReference type="AlphaFoldDB" id="E3LNV5"/>